<feature type="compositionally biased region" description="Low complexity" evidence="1">
    <location>
        <begin position="385"/>
        <end position="396"/>
    </location>
</feature>
<proteinExistence type="predicted"/>
<feature type="region of interest" description="Disordered" evidence="1">
    <location>
        <begin position="298"/>
        <end position="328"/>
    </location>
</feature>
<dbReference type="EMBL" id="WIGM01000497">
    <property type="protein sequence ID" value="KAF6823587.1"/>
    <property type="molecule type" value="Genomic_DNA"/>
</dbReference>
<comment type="caution">
    <text evidence="2">The sequence shown here is derived from an EMBL/GenBank/DDBJ whole genome shotgun (WGS) entry which is preliminary data.</text>
</comment>
<evidence type="ECO:0000256" key="1">
    <source>
        <dbReference type="SAM" id="MobiDB-lite"/>
    </source>
</evidence>
<feature type="compositionally biased region" description="Polar residues" evidence="1">
    <location>
        <begin position="194"/>
        <end position="203"/>
    </location>
</feature>
<dbReference type="AlphaFoldDB" id="A0A8H6K1Z3"/>
<reference evidence="2" key="1">
    <citation type="journal article" date="2020" name="Phytopathology">
        <title>Genome Sequence Resources of Colletotrichum truncatum, C. plurivorum, C. musicola, and C. sojae: Four Species Pathogenic to Soybean (Glycine max).</title>
        <authorList>
            <person name="Rogerio F."/>
            <person name="Boufleur T.R."/>
            <person name="Ciampi-Guillardi M."/>
            <person name="Sukno S.A."/>
            <person name="Thon M.R."/>
            <person name="Massola Junior N.S."/>
            <person name="Baroncelli R."/>
        </authorList>
    </citation>
    <scope>NUCLEOTIDE SEQUENCE</scope>
    <source>
        <strain evidence="2">LFN0074</strain>
    </source>
</reference>
<protein>
    <submittedName>
        <fullName evidence="2">Uncharacterized protein</fullName>
    </submittedName>
</protein>
<feature type="region of interest" description="Disordered" evidence="1">
    <location>
        <begin position="174"/>
        <end position="216"/>
    </location>
</feature>
<evidence type="ECO:0000313" key="2">
    <source>
        <dbReference type="EMBL" id="KAF6823587.1"/>
    </source>
</evidence>
<name>A0A8H6K1Z3_9PEZI</name>
<dbReference type="Proteomes" id="UP000639643">
    <property type="component" value="Unassembled WGS sequence"/>
</dbReference>
<organism evidence="2 3">
    <name type="scientific">Colletotrichum musicola</name>
    <dbReference type="NCBI Taxonomy" id="2175873"/>
    <lineage>
        <taxon>Eukaryota</taxon>
        <taxon>Fungi</taxon>
        <taxon>Dikarya</taxon>
        <taxon>Ascomycota</taxon>
        <taxon>Pezizomycotina</taxon>
        <taxon>Sordariomycetes</taxon>
        <taxon>Hypocreomycetidae</taxon>
        <taxon>Glomerellales</taxon>
        <taxon>Glomerellaceae</taxon>
        <taxon>Colletotrichum</taxon>
        <taxon>Colletotrichum orchidearum species complex</taxon>
    </lineage>
</organism>
<feature type="region of interest" description="Disordered" evidence="1">
    <location>
        <begin position="370"/>
        <end position="396"/>
    </location>
</feature>
<sequence length="396" mass="43082">MTGHGFMIVNFFQLLQPGLDVPDMRFADAPEIRLFTTKFFHSPLPDFTVQNCSFNRPATRLLPVCGQRLAVSLKHTLLDNFTAWSAGLRLPESTHIPNAFKENSTSPRGRVLTCADTAPFPRLQWQFALALARGWTLDFSQMDSSAASGDHPFSAGNAAVQRSIFAASFLAPDSRQSPVPRHFAYPGTVRKESGPSQTQTDGLPQTADAGPANNPGAVSAFSRFSLHNAHNVSAISLSPHRSRYAPTFPSPRASQTRHGKQRDALFHLRPASLESTVIFSPRRPGTSEVLLSSARLERRERASLHPPKPAARTPGTLSSHVDLPPSTDSCGNGVGMIAHIGAYRQQISEVWEARPVTVAQTALRVTVSVDEVRRSRTAPHPPSAPYESSPSSLELS</sequence>
<accession>A0A8H6K1Z3</accession>
<evidence type="ECO:0000313" key="3">
    <source>
        <dbReference type="Proteomes" id="UP000639643"/>
    </source>
</evidence>
<keyword evidence="3" id="KW-1185">Reference proteome</keyword>
<feature type="region of interest" description="Disordered" evidence="1">
    <location>
        <begin position="237"/>
        <end position="260"/>
    </location>
</feature>
<gene>
    <name evidence="2" type="ORF">CMUS01_10625</name>
</gene>